<evidence type="ECO:0000313" key="3">
    <source>
        <dbReference type="Proteomes" id="UP000639643"/>
    </source>
</evidence>
<proteinExistence type="predicted"/>
<dbReference type="EMBL" id="WIGM01000409">
    <property type="protein sequence ID" value="KAF6826178.1"/>
    <property type="molecule type" value="Genomic_DNA"/>
</dbReference>
<accession>A0A8H6K873</accession>
<evidence type="ECO:0000313" key="2">
    <source>
        <dbReference type="EMBL" id="KAF6826178.1"/>
    </source>
</evidence>
<sequence>MPLRHYLKYQAESHSLIVPIPPPWNSTSRDLALRDPQAEANSSLSGYATLSDPARRPLASGASTRSAPTSNSSHHRLARPAIALLRRDAVSYSADLQGEPR</sequence>
<dbReference type="AlphaFoldDB" id="A0A8H6K873"/>
<feature type="region of interest" description="Disordered" evidence="1">
    <location>
        <begin position="35"/>
        <end position="80"/>
    </location>
</feature>
<evidence type="ECO:0000256" key="1">
    <source>
        <dbReference type="SAM" id="MobiDB-lite"/>
    </source>
</evidence>
<name>A0A8H6K873_9PEZI</name>
<feature type="compositionally biased region" description="Polar residues" evidence="1">
    <location>
        <begin position="61"/>
        <end position="72"/>
    </location>
</feature>
<reference evidence="2" key="1">
    <citation type="journal article" date="2020" name="Phytopathology">
        <title>Genome Sequence Resources of Colletotrichum truncatum, C. plurivorum, C. musicola, and C. sojae: Four Species Pathogenic to Soybean (Glycine max).</title>
        <authorList>
            <person name="Rogerio F."/>
            <person name="Boufleur T.R."/>
            <person name="Ciampi-Guillardi M."/>
            <person name="Sukno S.A."/>
            <person name="Thon M.R."/>
            <person name="Massola Junior N.S."/>
            <person name="Baroncelli R."/>
        </authorList>
    </citation>
    <scope>NUCLEOTIDE SEQUENCE</scope>
    <source>
        <strain evidence="2">LFN0074</strain>
    </source>
</reference>
<gene>
    <name evidence="2" type="ORF">CMUS01_09545</name>
</gene>
<keyword evidence="3" id="KW-1185">Reference proteome</keyword>
<feature type="compositionally biased region" description="Polar residues" evidence="1">
    <location>
        <begin position="39"/>
        <end position="48"/>
    </location>
</feature>
<comment type="caution">
    <text evidence="2">The sequence shown here is derived from an EMBL/GenBank/DDBJ whole genome shotgun (WGS) entry which is preliminary data.</text>
</comment>
<dbReference type="Proteomes" id="UP000639643">
    <property type="component" value="Unassembled WGS sequence"/>
</dbReference>
<protein>
    <submittedName>
        <fullName evidence="2">Uncharacterized protein</fullName>
    </submittedName>
</protein>
<organism evidence="2 3">
    <name type="scientific">Colletotrichum musicola</name>
    <dbReference type="NCBI Taxonomy" id="2175873"/>
    <lineage>
        <taxon>Eukaryota</taxon>
        <taxon>Fungi</taxon>
        <taxon>Dikarya</taxon>
        <taxon>Ascomycota</taxon>
        <taxon>Pezizomycotina</taxon>
        <taxon>Sordariomycetes</taxon>
        <taxon>Hypocreomycetidae</taxon>
        <taxon>Glomerellales</taxon>
        <taxon>Glomerellaceae</taxon>
        <taxon>Colletotrichum</taxon>
        <taxon>Colletotrichum orchidearum species complex</taxon>
    </lineage>
</organism>